<reference evidence="4" key="1">
    <citation type="journal article" date="2019" name="Int. J. Syst. Evol. Microbiol.">
        <title>The Global Catalogue of Microorganisms (GCM) 10K type strain sequencing project: providing services to taxonomists for standard genome sequencing and annotation.</title>
        <authorList>
            <consortium name="The Broad Institute Genomics Platform"/>
            <consortium name="The Broad Institute Genome Sequencing Center for Infectious Disease"/>
            <person name="Wu L."/>
            <person name="Ma J."/>
        </authorList>
    </citation>
    <scope>NUCLEOTIDE SEQUENCE [LARGE SCALE GENOMIC DNA]</scope>
    <source>
        <strain evidence="4">JCM 17111</strain>
    </source>
</reference>
<protein>
    <submittedName>
        <fullName evidence="3">Glutamate-cysteine ligase family protein</fullName>
    </submittedName>
</protein>
<dbReference type="InterPro" id="IPR006336">
    <property type="entry name" value="GCS2"/>
</dbReference>
<gene>
    <name evidence="3" type="ORF">GCM10022395_16240</name>
</gene>
<dbReference type="InterPro" id="IPR050141">
    <property type="entry name" value="GCL_type2/YbdK_subfam"/>
</dbReference>
<dbReference type="RefSeq" id="WP_345005424.1">
    <property type="nucleotide sequence ID" value="NZ_BAABCY010000036.1"/>
</dbReference>
<comment type="caution">
    <text evidence="3">The sequence shown here is derived from an EMBL/GenBank/DDBJ whole genome shotgun (WGS) entry which is preliminary data.</text>
</comment>
<dbReference type="Gene3D" id="3.10.580.10">
    <property type="entry name" value="CBS-domain"/>
    <property type="match status" value="1"/>
</dbReference>
<sequence>MGDLNISRLKTKKDRSNYIHHLVNDIKALDLMLETGMIEEEPIRIGAEQEFFLVHDNFLPANQSDTILKMIDDKHFVTEISKYALEINLDPQILKDNCFSKLHSQLNSLLNKAKAAAAKKKVKLILTGILPSLSVNDVDESSMTNATRYEVLNEVLRRSRKQSFDIHIKGVDELNLLHDSVMLEGCNTSFQMHLQIPPKRFVDMYNWAQAISGPVLGICANSPILFGKELWNETRIALFAQSMDTRVHSYLLNEKPSRVSFGNAWQTGSITDIFKDNISRYRSFLTSHFITDSVDMLNRNEVPKLKALQLHNGTVYPWNRVCYGVLDNKPSLRIENRYIPSGPTTIDEIANMVFWVGVMMGKPEAYHNIHEKWDFKDVKTNFINAARYGMATQFYWDGKYISSHHLILEMLLPMAYKGLSSVGVSSNDAAFYLEIIKDRVHKLTGSEWIIRNYRALLNSHKRYEAMQILTSKLYEQQDKGHPIANWNMLYRADEIPITHRRIVKHIMSSDIFSVNKKDSIELVLQIMKWKSIHHMPVTNSDRNLVGLLTWTDVETYLDDPKQQFNAVDKIMKTDIITIGEYTSVAAAKQLITRHGIGCLPVVKHEKLVGLITKNDLY</sequence>
<dbReference type="SUPFAM" id="SSF54631">
    <property type="entry name" value="CBS-domain pair"/>
    <property type="match status" value="1"/>
</dbReference>
<dbReference type="Pfam" id="PF04107">
    <property type="entry name" value="GCS2"/>
    <property type="match status" value="1"/>
</dbReference>
<evidence type="ECO:0000313" key="3">
    <source>
        <dbReference type="EMBL" id="GAA3566673.1"/>
    </source>
</evidence>
<name>A0ABP6XH53_9FLAO</name>
<dbReference type="GO" id="GO:0016874">
    <property type="term" value="F:ligase activity"/>
    <property type="evidence" value="ECO:0007669"/>
    <property type="project" value="UniProtKB-KW"/>
</dbReference>
<organism evidence="3 4">
    <name type="scientific">Snuella lapsa</name>
    <dbReference type="NCBI Taxonomy" id="870481"/>
    <lineage>
        <taxon>Bacteria</taxon>
        <taxon>Pseudomonadati</taxon>
        <taxon>Bacteroidota</taxon>
        <taxon>Flavobacteriia</taxon>
        <taxon>Flavobacteriales</taxon>
        <taxon>Flavobacteriaceae</taxon>
        <taxon>Snuella</taxon>
    </lineage>
</organism>
<dbReference type="PANTHER" id="PTHR36510:SF3">
    <property type="entry name" value="CONSERVED PROTEIN"/>
    <property type="match status" value="1"/>
</dbReference>
<dbReference type="Pfam" id="PF00571">
    <property type="entry name" value="CBS"/>
    <property type="match status" value="2"/>
</dbReference>
<dbReference type="PANTHER" id="PTHR36510">
    <property type="entry name" value="GLUTAMATE--CYSTEINE LIGASE 2-RELATED"/>
    <property type="match status" value="1"/>
</dbReference>
<dbReference type="Proteomes" id="UP001500954">
    <property type="component" value="Unassembled WGS sequence"/>
</dbReference>
<keyword evidence="1" id="KW-0129">CBS domain</keyword>
<feature type="domain" description="CBS" evidence="2">
    <location>
        <begin position="571"/>
        <end position="617"/>
    </location>
</feature>
<keyword evidence="3" id="KW-0436">Ligase</keyword>
<keyword evidence="4" id="KW-1185">Reference proteome</keyword>
<dbReference type="EMBL" id="BAABCY010000036">
    <property type="protein sequence ID" value="GAA3566673.1"/>
    <property type="molecule type" value="Genomic_DNA"/>
</dbReference>
<dbReference type="InterPro" id="IPR014746">
    <property type="entry name" value="Gln_synth/guanido_kin_cat_dom"/>
</dbReference>
<dbReference type="Gene3D" id="3.30.590.20">
    <property type="match status" value="1"/>
</dbReference>
<feature type="domain" description="CBS" evidence="2">
    <location>
        <begin position="507"/>
        <end position="563"/>
    </location>
</feature>
<evidence type="ECO:0000259" key="2">
    <source>
        <dbReference type="PROSITE" id="PS51371"/>
    </source>
</evidence>
<evidence type="ECO:0000313" key="4">
    <source>
        <dbReference type="Proteomes" id="UP001500954"/>
    </source>
</evidence>
<dbReference type="InterPro" id="IPR000644">
    <property type="entry name" value="CBS_dom"/>
</dbReference>
<dbReference type="InterPro" id="IPR046342">
    <property type="entry name" value="CBS_dom_sf"/>
</dbReference>
<dbReference type="PROSITE" id="PS51371">
    <property type="entry name" value="CBS"/>
    <property type="match status" value="2"/>
</dbReference>
<evidence type="ECO:0000256" key="1">
    <source>
        <dbReference type="PROSITE-ProRule" id="PRU00703"/>
    </source>
</evidence>
<accession>A0ABP6XH53</accession>
<dbReference type="SMART" id="SM00116">
    <property type="entry name" value="CBS"/>
    <property type="match status" value="2"/>
</dbReference>
<proteinExistence type="predicted"/>
<dbReference type="SUPFAM" id="SSF55931">
    <property type="entry name" value="Glutamine synthetase/guanido kinase"/>
    <property type="match status" value="1"/>
</dbReference>